<feature type="non-terminal residue" evidence="1">
    <location>
        <position position="1"/>
    </location>
</feature>
<gene>
    <name evidence="1" type="ORF">TU35_008985</name>
</gene>
<evidence type="ECO:0000313" key="2">
    <source>
        <dbReference type="Proteomes" id="UP000033636"/>
    </source>
</evidence>
<sequence length="312" mass="32399">ASKDYIYGQFDSTVGVRTVLGPGEGDAAVLKLLEAEPMGIAVKGDANPRYSYLDPRLGAANSFVKAYRNVAAVGAKPLAAVDSINVGSPEVPDRYWQFVESVAGLAEAAEALGVPIVGGKVSLYNEIEGSGEAIKPVVAVVVLGVIEDVGRAKRAVWRDGDVVKLLGRTRAELGGSEYLWRVFGTISGSPPAIDYSWERELAEVLRKAAGAAAGIHDVGLGGLAAALAKMAANSGVGAEVDICRAPADTARLDAIAYSESNGRALLAGPKDADLPGVPIGEAGGDELVLRCGGTTLYRARVERVRELMSLII</sequence>
<accession>A0ACC6V2P6</accession>
<evidence type="ECO:0000313" key="1">
    <source>
        <dbReference type="EMBL" id="MFB6491349.1"/>
    </source>
</evidence>
<organism evidence="1 2">
    <name type="scientific">Thermoproteus sp. AZ2</name>
    <dbReference type="NCBI Taxonomy" id="1609232"/>
    <lineage>
        <taxon>Archaea</taxon>
        <taxon>Thermoproteota</taxon>
        <taxon>Thermoprotei</taxon>
        <taxon>Thermoproteales</taxon>
        <taxon>Thermoproteaceae</taxon>
        <taxon>Thermoproteus</taxon>
    </lineage>
</organism>
<proteinExistence type="predicted"/>
<dbReference type="EMBL" id="JZWT02000029">
    <property type="protein sequence ID" value="MFB6491349.1"/>
    <property type="molecule type" value="Genomic_DNA"/>
</dbReference>
<protein>
    <submittedName>
        <fullName evidence="1">AIR synthase related protein</fullName>
    </submittedName>
</protein>
<comment type="caution">
    <text evidence="1">The sequence shown here is derived from an EMBL/GenBank/DDBJ whole genome shotgun (WGS) entry which is preliminary data.</text>
</comment>
<name>A0ACC6V2P6_9CREN</name>
<reference evidence="1" key="1">
    <citation type="submission" date="2024-07" db="EMBL/GenBank/DDBJ databases">
        <title>Metagenome and Metagenome-Assembled Genomes of Archaea from a hot spring from the geothermal field of Los Azufres, Mexico.</title>
        <authorList>
            <person name="Marin-Paredes R."/>
            <person name="Martinez-Romero E."/>
            <person name="Servin-Garciduenas L.E."/>
        </authorList>
    </citation>
    <scope>NUCLEOTIDE SEQUENCE</scope>
</reference>
<dbReference type="Proteomes" id="UP000033636">
    <property type="component" value="Unassembled WGS sequence"/>
</dbReference>